<dbReference type="GO" id="GO:0032259">
    <property type="term" value="P:methylation"/>
    <property type="evidence" value="ECO:0007669"/>
    <property type="project" value="UniProtKB-KW"/>
</dbReference>
<reference evidence="2" key="1">
    <citation type="journal article" date="2013" name="New Phytol.">
        <title>Comparative genomic and transcriptomic analyses reveal the hemibiotrophic stage shift of Colletotrichum fungi.</title>
        <authorList>
            <person name="Gan P."/>
            <person name="Ikeda K."/>
            <person name="Irieda H."/>
            <person name="Narusaka M."/>
            <person name="O'Connell R.J."/>
            <person name="Narusaka Y."/>
            <person name="Takano Y."/>
            <person name="Kubo Y."/>
            <person name="Shirasu K."/>
        </authorList>
    </citation>
    <scope>NUCLEOTIDE SEQUENCE [LARGE SCALE GENOMIC DNA]</scope>
    <source>
        <strain evidence="2">104-T / ATCC 96160 / CBS 514.97 / LARS 414 / MAFF 240422</strain>
    </source>
</reference>
<dbReference type="PANTHER" id="PTHR43712:SF17">
    <property type="entry name" value="O-METHYLTRANSFERASE"/>
    <property type="match status" value="1"/>
</dbReference>
<dbReference type="PANTHER" id="PTHR43712">
    <property type="entry name" value="PUTATIVE (AFU_ORTHOLOGUE AFUA_4G14580)-RELATED"/>
    <property type="match status" value="1"/>
</dbReference>
<protein>
    <submittedName>
        <fullName evidence="1">O-methyltransferase</fullName>
    </submittedName>
</protein>
<sequence>MHPSQVDEKSPAPGNGKSVLQSFIGSIENVSSDDFANERDRASALRAAQTLLVRIESPWDTIVRLNMTQPALSAVLKTLKDLKFFEKWQAAGNGALTTGQAVELLEEEYDATLLYRFLRLLAANYIVEEITIGTFIPTNLGIALTAPIFDSLIKNYHGFMAPIYSKLPEYFADTDYRNPQDPACAGFQYAHKWNGNLWSYYDAHRAEQDDFNII</sequence>
<comment type="caution">
    <text evidence="1">The sequence shown here is derived from an EMBL/GenBank/DDBJ whole genome shotgun (WGS) entry which is preliminary data.</text>
</comment>
<dbReference type="EMBL" id="AMCV02000059">
    <property type="protein sequence ID" value="TDZ13896.1"/>
    <property type="molecule type" value="Genomic_DNA"/>
</dbReference>
<dbReference type="SUPFAM" id="SSF46785">
    <property type="entry name" value="Winged helix' DNA-binding domain"/>
    <property type="match status" value="1"/>
</dbReference>
<name>A0A484FAH1_COLOR</name>
<dbReference type="InterPro" id="IPR036390">
    <property type="entry name" value="WH_DNA-bd_sf"/>
</dbReference>
<dbReference type="AlphaFoldDB" id="A0A484FAH1"/>
<evidence type="ECO:0000313" key="2">
    <source>
        <dbReference type="Proteomes" id="UP000014480"/>
    </source>
</evidence>
<gene>
    <name evidence="1" type="ORF">Cob_v013034</name>
</gene>
<reference evidence="2" key="2">
    <citation type="journal article" date="2019" name="Mol. Plant Microbe Interact.">
        <title>Genome sequence resources for four phytopathogenic fungi from the Colletotrichum orbiculare species complex.</title>
        <authorList>
            <person name="Gan P."/>
            <person name="Tsushima A."/>
            <person name="Narusaka M."/>
            <person name="Narusaka Y."/>
            <person name="Takano Y."/>
            <person name="Kubo Y."/>
            <person name="Shirasu K."/>
        </authorList>
    </citation>
    <scope>GENOME REANNOTATION</scope>
    <source>
        <strain evidence="2">104-T / ATCC 96160 / CBS 514.97 / LARS 414 / MAFF 240422</strain>
    </source>
</reference>
<accession>A0A484FAH1</accession>
<dbReference type="InterPro" id="IPR036388">
    <property type="entry name" value="WH-like_DNA-bd_sf"/>
</dbReference>
<dbReference type="GO" id="GO:0008168">
    <property type="term" value="F:methyltransferase activity"/>
    <property type="evidence" value="ECO:0007669"/>
    <property type="project" value="UniProtKB-KW"/>
</dbReference>
<dbReference type="OrthoDB" id="3340390at2759"/>
<keyword evidence="2" id="KW-1185">Reference proteome</keyword>
<dbReference type="Proteomes" id="UP000014480">
    <property type="component" value="Unassembled WGS sequence"/>
</dbReference>
<proteinExistence type="predicted"/>
<evidence type="ECO:0000313" key="1">
    <source>
        <dbReference type="EMBL" id="TDZ13896.1"/>
    </source>
</evidence>
<organism evidence="1 2">
    <name type="scientific">Colletotrichum orbiculare (strain 104-T / ATCC 96160 / CBS 514.97 / LARS 414 / MAFF 240422)</name>
    <name type="common">Cucumber anthracnose fungus</name>
    <name type="synonym">Colletotrichum lagenarium</name>
    <dbReference type="NCBI Taxonomy" id="1213857"/>
    <lineage>
        <taxon>Eukaryota</taxon>
        <taxon>Fungi</taxon>
        <taxon>Dikarya</taxon>
        <taxon>Ascomycota</taxon>
        <taxon>Pezizomycotina</taxon>
        <taxon>Sordariomycetes</taxon>
        <taxon>Hypocreomycetidae</taxon>
        <taxon>Glomerellales</taxon>
        <taxon>Glomerellaceae</taxon>
        <taxon>Colletotrichum</taxon>
        <taxon>Colletotrichum orbiculare species complex</taxon>
    </lineage>
</organism>
<dbReference type="Gene3D" id="1.10.10.10">
    <property type="entry name" value="Winged helix-like DNA-binding domain superfamily/Winged helix DNA-binding domain"/>
    <property type="match status" value="1"/>
</dbReference>